<dbReference type="Proteomes" id="UP001652625">
    <property type="component" value="Chromosome 12"/>
</dbReference>
<dbReference type="PANTHER" id="PTHR15319:SF1">
    <property type="entry name" value="TATA BOX-BINDING PROTEIN-ASSOCIATED FACTOR RNA POLYMERASE I SUBUNIT C"/>
    <property type="match status" value="1"/>
</dbReference>
<accession>A0ABM4D4P1</accession>
<dbReference type="RefSeq" id="XP_065669250.1">
    <property type="nucleotide sequence ID" value="XM_065813178.1"/>
</dbReference>
<proteinExistence type="predicted"/>
<dbReference type="InterPro" id="IPR038801">
    <property type="entry name" value="TAF1C"/>
</dbReference>
<evidence type="ECO:0000313" key="1">
    <source>
        <dbReference type="Proteomes" id="UP001652625"/>
    </source>
</evidence>
<protein>
    <submittedName>
        <fullName evidence="2">Uncharacterized protein LOC100214423</fullName>
    </submittedName>
</protein>
<organism evidence="1 2">
    <name type="scientific">Hydra vulgaris</name>
    <name type="common">Hydra</name>
    <name type="synonym">Hydra attenuata</name>
    <dbReference type="NCBI Taxonomy" id="6087"/>
    <lineage>
        <taxon>Eukaryota</taxon>
        <taxon>Metazoa</taxon>
        <taxon>Cnidaria</taxon>
        <taxon>Hydrozoa</taxon>
        <taxon>Hydroidolina</taxon>
        <taxon>Anthoathecata</taxon>
        <taxon>Aplanulata</taxon>
        <taxon>Hydridae</taxon>
        <taxon>Hydra</taxon>
    </lineage>
</organism>
<gene>
    <name evidence="2" type="primary">LOC100214423</name>
</gene>
<sequence length="732" mass="84908">MEPDHKRSVDLNFYGLPARGSSMFTMDLYSNPIADISLVGNQLNLLSRKVKNSKLQYTLIQPALPMMEPSSTTNVCIEDLVSIKKISKDGIAKWKLIPQAKKQVRFFLDNYPKYAHQSLRNFDEASGHKIKEQIFPLVIGYSKFIASSKLSKTFSDIVPEVYDIPESLLLEYLENSLFQEHDTLNENFSLKNSIASWSCFERLYLFFPRGFAFSLLSVNIVNNKTVKSKPEDNSCFKYVNLSNLLNIEMNFEIKEVFVESNFLYVRGNYQFVQFSLESLYKEQLLEEIRRFKFDTLVQSVAVNPLNPGEIFVTNPVSVCLVLEDGNKQKSTQFPLADEIERSWCNCIYGSFRQTCIVTCQDEVRWHDFRIPFPSSKLYFSIPCQYLNRTEKFSQVLLWNPINKYQFFITTDQSIMLLDERYVKTPVLKVNHYMNSAPRFGQALPRSIYSHNDSVLLNVSSYLNAENISMQFCSNGKQNVLVGDSNLEANCPLTLLNEPWKFSSYNEWMPYTSHWKLSNDFVKTKMKQPLIGSCICILEKNNKKDKFIYVQLTLAGDLFYQNFSCTTSNSVNEEVNVDLIKNKFLYSLVDNNVMQLNDTCNEICQNWLDKCPIKENDFCKARVSNPEKEIMNTSDNQELDIKSEFFEPIKDSSEDGDLNSFNYLKSIRNENKILTNRSLKRHMSHKHTTFVKNPEMFKYPLSSTLYNNWISDNYTPLEVYAPNLALDSSLNFV</sequence>
<keyword evidence="1" id="KW-1185">Reference proteome</keyword>
<dbReference type="GeneID" id="100214423"/>
<dbReference type="PANTHER" id="PTHR15319">
    <property type="entry name" value="TATA BOX-BINDING PROTEIN ASSOCIATED FACTOR RNA POLYMERASE I SUBUNIT C"/>
    <property type="match status" value="1"/>
</dbReference>
<name>A0ABM4D4P1_HYDVU</name>
<evidence type="ECO:0000313" key="2">
    <source>
        <dbReference type="RefSeq" id="XP_065669250.1"/>
    </source>
</evidence>
<reference evidence="2" key="1">
    <citation type="submission" date="2025-08" db="UniProtKB">
        <authorList>
            <consortium name="RefSeq"/>
        </authorList>
    </citation>
    <scope>IDENTIFICATION</scope>
</reference>